<proteinExistence type="predicted"/>
<protein>
    <submittedName>
        <fullName evidence="3">Uncharacterized protein</fullName>
    </submittedName>
</protein>
<evidence type="ECO:0000313" key="3">
    <source>
        <dbReference type="EMBL" id="KFH44991.1"/>
    </source>
</evidence>
<dbReference type="Proteomes" id="UP000029964">
    <property type="component" value="Unassembled WGS sequence"/>
</dbReference>
<accession>A0A086T6K9</accession>
<feature type="region of interest" description="Disordered" evidence="2">
    <location>
        <begin position="184"/>
        <end position="205"/>
    </location>
</feature>
<reference evidence="4" key="1">
    <citation type="journal article" date="2014" name="Genome Announc.">
        <title>Genome sequence and annotation of Acremonium chrysogenum, producer of the beta-lactam antibiotic cephalosporin C.</title>
        <authorList>
            <person name="Terfehr D."/>
            <person name="Dahlmann T.A."/>
            <person name="Specht T."/>
            <person name="Zadra I."/>
            <person name="Kuernsteiner H."/>
            <person name="Kueck U."/>
        </authorList>
    </citation>
    <scope>NUCLEOTIDE SEQUENCE [LARGE SCALE GENOMIC DNA]</scope>
    <source>
        <strain evidence="4">ATCC 11550 / CBS 779.69 / DSM 880 / IAM 14645 / JCM 23072 / IMI 49137</strain>
    </source>
</reference>
<comment type="caution">
    <text evidence="3">The sequence shown here is derived from an EMBL/GenBank/DDBJ whole genome shotgun (WGS) entry which is preliminary data.</text>
</comment>
<dbReference type="AlphaFoldDB" id="A0A086T6K9"/>
<dbReference type="OrthoDB" id="6423603at2759"/>
<keyword evidence="1" id="KW-0175">Coiled coil</keyword>
<name>A0A086T6K9_HAPC1</name>
<evidence type="ECO:0000256" key="1">
    <source>
        <dbReference type="SAM" id="Coils"/>
    </source>
</evidence>
<gene>
    <name evidence="3" type="ORF">ACRE_041800</name>
</gene>
<feature type="region of interest" description="Disordered" evidence="2">
    <location>
        <begin position="1"/>
        <end position="39"/>
    </location>
</feature>
<dbReference type="EMBL" id="JPKY01000039">
    <property type="protein sequence ID" value="KFH44991.1"/>
    <property type="molecule type" value="Genomic_DNA"/>
</dbReference>
<dbReference type="STRING" id="857340.A0A086T6K9"/>
<evidence type="ECO:0000256" key="2">
    <source>
        <dbReference type="SAM" id="MobiDB-lite"/>
    </source>
</evidence>
<dbReference type="HOGENOM" id="CLU_050889_0_0_1"/>
<keyword evidence="4" id="KW-1185">Reference proteome</keyword>
<feature type="compositionally biased region" description="Polar residues" evidence="2">
    <location>
        <begin position="184"/>
        <end position="203"/>
    </location>
</feature>
<evidence type="ECO:0000313" key="4">
    <source>
        <dbReference type="Proteomes" id="UP000029964"/>
    </source>
</evidence>
<organism evidence="3 4">
    <name type="scientific">Hapsidospora chrysogenum (strain ATCC 11550 / CBS 779.69 / DSM 880 / IAM 14645 / JCM 23072 / IMI 49137)</name>
    <name type="common">Acremonium chrysogenum</name>
    <dbReference type="NCBI Taxonomy" id="857340"/>
    <lineage>
        <taxon>Eukaryota</taxon>
        <taxon>Fungi</taxon>
        <taxon>Dikarya</taxon>
        <taxon>Ascomycota</taxon>
        <taxon>Pezizomycotina</taxon>
        <taxon>Sordariomycetes</taxon>
        <taxon>Hypocreomycetidae</taxon>
        <taxon>Hypocreales</taxon>
        <taxon>Bionectriaceae</taxon>
        <taxon>Hapsidospora</taxon>
    </lineage>
</organism>
<feature type="coiled-coil region" evidence="1">
    <location>
        <begin position="58"/>
        <end position="85"/>
    </location>
</feature>
<sequence length="329" mass="37495">MVSTRRKALPPHSTPPTNSSKSLAEVGPTKPYDSFTSASDQDSTKASVLFSRAEALARMTYEMNIRTLEGQVKSLEKDVRAVVQETAEDKKFRTENEARLSKLWQEMLVVRQQMAKVEETQGNEHAEFEACQKETQELVKSFRDELTQLKAFLDDISKHMECLPTPPSSLEARRHSAVLDNAVNTTNLNETQQLSPDKSSGSQECVDATVHPQARNNQNNATSIDRRIEETIKSTKRWNRDHKTTALPDYMFCASYLKQQSKRDAAMAVHIQKSIGKRIRARLRRSHSRPSTLEEFCRHVEWQDVVDTVQHVLEVNRQATIEELSGKRT</sequence>